<proteinExistence type="predicted"/>
<evidence type="ECO:0000313" key="2">
    <source>
        <dbReference type="Proteomes" id="UP001232493"/>
    </source>
</evidence>
<sequence>MKKILLFIISLIFVFSSCIKIIPKAEDTNFSDLTQDQKELLIRLIATGYNKGGNYKFDELKNLASTTDYDDRILNNYKYFIGITDVMPTKTIELKTIPNDDERIKEYIKSIINKFKDNGEYNNNSDDNFFIDAFNEYIPVNPLRKDRDFSYLNPKIKNNFMNEDELINRVYNLIYRDYNNNYIFKKWYDKYFGEDFLSSIKIYAKFLVDMAYTYTHSNAELNRINYTNSELYPEKISLNHIPVELLLSIMYQESKFFPASFKAEIKTDDENIEYIDSVSFGLTHTLIDSDYLYISKNYNDIGNNKFEPYNFSMISWYYLYGANPFNNPTGEETYFSDWDLITIRGSILYSTIYLDMLYQKLIKYIK</sequence>
<dbReference type="RefSeq" id="WP_280998455.1">
    <property type="nucleotide sequence ID" value="NZ_CP069362.1"/>
</dbReference>
<gene>
    <name evidence="1" type="ORF">JRV97_09775</name>
</gene>
<dbReference type="EMBL" id="CP069362">
    <property type="protein sequence ID" value="WGS64640.1"/>
    <property type="molecule type" value="Genomic_DNA"/>
</dbReference>
<protein>
    <recommendedName>
        <fullName evidence="3">Lipoprotein</fullName>
    </recommendedName>
</protein>
<evidence type="ECO:0008006" key="3">
    <source>
        <dbReference type="Google" id="ProtNLM"/>
    </source>
</evidence>
<dbReference type="Proteomes" id="UP001232493">
    <property type="component" value="Chromosome"/>
</dbReference>
<evidence type="ECO:0000313" key="1">
    <source>
        <dbReference type="EMBL" id="WGS64640.1"/>
    </source>
</evidence>
<dbReference type="PROSITE" id="PS51257">
    <property type="entry name" value="PROKAR_LIPOPROTEIN"/>
    <property type="match status" value="1"/>
</dbReference>
<reference evidence="1 2" key="1">
    <citation type="submission" date="2021-02" db="EMBL/GenBank/DDBJ databases">
        <title>Characterization of Marinitoga sp. nov. str. BP5-C20A.</title>
        <authorList>
            <person name="Erauso G."/>
            <person name="Postec A."/>
        </authorList>
    </citation>
    <scope>NUCLEOTIDE SEQUENCE [LARGE SCALE GENOMIC DNA]</scope>
    <source>
        <strain evidence="1 2">BP5-C20A</strain>
    </source>
</reference>
<name>A0ABY8PPS8_9BACT</name>
<accession>A0ABY8PPS8</accession>
<organism evidence="1 2">
    <name type="scientific">Marinitoga aeolica</name>
    <dbReference type="NCBI Taxonomy" id="2809031"/>
    <lineage>
        <taxon>Bacteria</taxon>
        <taxon>Thermotogati</taxon>
        <taxon>Thermotogota</taxon>
        <taxon>Thermotogae</taxon>
        <taxon>Petrotogales</taxon>
        <taxon>Petrotogaceae</taxon>
        <taxon>Marinitoga</taxon>
    </lineage>
</organism>
<keyword evidence="2" id="KW-1185">Reference proteome</keyword>